<organism evidence="4 5">
    <name type="scientific">Cyclotella cryptica</name>
    <dbReference type="NCBI Taxonomy" id="29204"/>
    <lineage>
        <taxon>Eukaryota</taxon>
        <taxon>Sar</taxon>
        <taxon>Stramenopiles</taxon>
        <taxon>Ochrophyta</taxon>
        <taxon>Bacillariophyta</taxon>
        <taxon>Coscinodiscophyceae</taxon>
        <taxon>Thalassiosirophycidae</taxon>
        <taxon>Stephanodiscales</taxon>
        <taxon>Stephanodiscaceae</taxon>
        <taxon>Cyclotella</taxon>
    </lineage>
</organism>
<proteinExistence type="predicted"/>
<dbReference type="PANTHER" id="PTHR33683:SF46">
    <property type="entry name" value="SUSHI DOMAIN-CONTAINING PROTEIN"/>
    <property type="match status" value="1"/>
</dbReference>
<dbReference type="Proteomes" id="UP001516023">
    <property type="component" value="Unassembled WGS sequence"/>
</dbReference>
<keyword evidence="2" id="KW-0472">Membrane</keyword>
<feature type="chain" id="PRO_5044781499" evidence="3">
    <location>
        <begin position="24"/>
        <end position="1112"/>
    </location>
</feature>
<gene>
    <name evidence="4" type="ORF">HJC23_005932</name>
</gene>
<keyword evidence="5" id="KW-1185">Reference proteome</keyword>
<feature type="region of interest" description="Disordered" evidence="1">
    <location>
        <begin position="183"/>
        <end position="203"/>
    </location>
</feature>
<evidence type="ECO:0000256" key="3">
    <source>
        <dbReference type="SAM" id="SignalP"/>
    </source>
</evidence>
<evidence type="ECO:0000313" key="5">
    <source>
        <dbReference type="Proteomes" id="UP001516023"/>
    </source>
</evidence>
<evidence type="ECO:0000313" key="4">
    <source>
        <dbReference type="EMBL" id="KAL3805688.1"/>
    </source>
</evidence>
<sequence>MKTKSGGILLSTIISLATAVASASPTVTTSFAVEGSQTQHRYLQSFEAPPTSMAVPTDIDNTTSSQSASRHTELSTVYSGTVESTHGVTFTLQNTLADASLILTGLGLNVETSPTTMSGAGIIAGAEGQCRVKLYTRSSQDWTLALDTSEVVCRGPEVETLVPDALFLKYFEDNWGGARRLKDHQNQGRQRRMQMGSGEEEMPGYPLVIDPGSSLEVYVVVFPVEGDTSGIQPILLSSTGTSDGALYTSDSMLSLYEGSSIVNGYLFDAVANGGSDTDIPSETKPTIFNGAIYYDKLSNSLSLSDYFKNLKYSLQPGSATLGYLGCDAELGTGYLDSIGSYGVMFDLISLVPQDSSDDENVAPMSKYAEIYGMDVYIRNEVNTSIEIYVRSNGGTEYMSYYEQTGQTNIAENWDLIAKGVIEGRGPDVGTPIPPEAWFKNVVLKPGDYIGFYVTVLDDPNLRYRKSDLAEGAIFSEDGNLGIGVGRSWGQYPLAGDGSDTYFANREFSGSFRYHAHEGICQSAAPSVAITSLAPVSSPDGMCVNSNTLKSTFQDGTGSYGALFDVVGKVAEIDWNAANQADVVVYARKGSWFGFQNDRDAWSHVLVNTTIFKPADFPNRDVTGPYISPEHKMTSGIIPESAFEPLTIKEGETWALYVLTSISDLRYTMGTSIGQVFASSPEIDILEGAGAADYPAFGSGSPEHGGIEYTFYAPRVFNGKLRYDYIAKCPTQAPSLSLAPTPARLLTTSVTYMFYVQYGPEIPTSAVPSDMESAVRGVLNGLMMDKTNDLNELVVNDGFFISSVSAGVVPPAKLGYLCVPTPPNLCTPVSVEVDGSHLPSAPTEQVAYYLYRQANTLPSLIDVNGYKIVYIGKKAVETNNEITLSGVPGREMGVSEQEFFAQALQDFLNSQVAADPSDEDGLQIISVSVDGQVIDTASTVARGQRRLESSNTINVKVKGQYRPPPEIDFGAIVEDSINADPERMANELKSPRPEIDGNDQTALTTNSDYFQEADVVGSKEIKEEIPTVIVLEDTTNQMKGTLNMMAGVVGVLIAILAAAFILRPHRRAAIFGSKSNEGTYLHTQDVDQESYLLDEKRAYRQPYHGDIFRENSG</sequence>
<evidence type="ECO:0000256" key="2">
    <source>
        <dbReference type="SAM" id="Phobius"/>
    </source>
</evidence>
<protein>
    <submittedName>
        <fullName evidence="4">Uncharacterized protein</fullName>
    </submittedName>
</protein>
<feature type="region of interest" description="Disordered" evidence="1">
    <location>
        <begin position="49"/>
        <end position="72"/>
    </location>
</feature>
<keyword evidence="2" id="KW-0812">Transmembrane</keyword>
<feature type="signal peptide" evidence="3">
    <location>
        <begin position="1"/>
        <end position="23"/>
    </location>
</feature>
<keyword evidence="2" id="KW-1133">Transmembrane helix</keyword>
<reference evidence="4 5" key="1">
    <citation type="journal article" date="2020" name="G3 (Bethesda)">
        <title>Improved Reference Genome for Cyclotella cryptica CCMP332, a Model for Cell Wall Morphogenesis, Salinity Adaptation, and Lipid Production in Diatoms (Bacillariophyta).</title>
        <authorList>
            <person name="Roberts W.R."/>
            <person name="Downey K.M."/>
            <person name="Ruck E.C."/>
            <person name="Traller J.C."/>
            <person name="Alverson A.J."/>
        </authorList>
    </citation>
    <scope>NUCLEOTIDE SEQUENCE [LARGE SCALE GENOMIC DNA]</scope>
    <source>
        <strain evidence="4 5">CCMP332</strain>
    </source>
</reference>
<evidence type="ECO:0000256" key="1">
    <source>
        <dbReference type="SAM" id="MobiDB-lite"/>
    </source>
</evidence>
<accession>A0ABD3QZP0</accession>
<name>A0ABD3QZP0_9STRA</name>
<comment type="caution">
    <text evidence="4">The sequence shown here is derived from an EMBL/GenBank/DDBJ whole genome shotgun (WGS) entry which is preliminary data.</text>
</comment>
<dbReference type="PANTHER" id="PTHR33683">
    <property type="entry name" value="1, PUTATIVE-RELATED"/>
    <property type="match status" value="1"/>
</dbReference>
<keyword evidence="3" id="KW-0732">Signal</keyword>
<feature type="transmembrane region" description="Helical" evidence="2">
    <location>
        <begin position="1041"/>
        <end position="1061"/>
    </location>
</feature>
<feature type="compositionally biased region" description="Polar residues" evidence="1">
    <location>
        <begin position="59"/>
        <end position="72"/>
    </location>
</feature>
<dbReference type="AlphaFoldDB" id="A0ABD3QZP0"/>
<dbReference type="EMBL" id="JABMIG020000002">
    <property type="protein sequence ID" value="KAL3805688.1"/>
    <property type="molecule type" value="Genomic_DNA"/>
</dbReference>